<organism evidence="1 2">
    <name type="scientific">Armillaria solidipes</name>
    <dbReference type="NCBI Taxonomy" id="1076256"/>
    <lineage>
        <taxon>Eukaryota</taxon>
        <taxon>Fungi</taxon>
        <taxon>Dikarya</taxon>
        <taxon>Basidiomycota</taxon>
        <taxon>Agaricomycotina</taxon>
        <taxon>Agaricomycetes</taxon>
        <taxon>Agaricomycetidae</taxon>
        <taxon>Agaricales</taxon>
        <taxon>Marasmiineae</taxon>
        <taxon>Physalacriaceae</taxon>
        <taxon>Armillaria</taxon>
    </lineage>
</organism>
<dbReference type="AlphaFoldDB" id="A0A2H3BVI4"/>
<evidence type="ECO:0000313" key="1">
    <source>
        <dbReference type="EMBL" id="PBK67056.1"/>
    </source>
</evidence>
<dbReference type="EMBL" id="KZ293438">
    <property type="protein sequence ID" value="PBK67056.1"/>
    <property type="molecule type" value="Genomic_DNA"/>
</dbReference>
<accession>A0A2H3BVI4</accession>
<dbReference type="Proteomes" id="UP000218334">
    <property type="component" value="Unassembled WGS sequence"/>
</dbReference>
<keyword evidence="2" id="KW-1185">Reference proteome</keyword>
<proteinExistence type="predicted"/>
<gene>
    <name evidence="1" type="ORF">ARMSODRAFT_977174</name>
</gene>
<protein>
    <submittedName>
        <fullName evidence="1">Uncharacterized protein</fullName>
    </submittedName>
</protein>
<reference evidence="2" key="1">
    <citation type="journal article" date="2017" name="Nat. Ecol. Evol.">
        <title>Genome expansion and lineage-specific genetic innovations in the forest pathogenic fungi Armillaria.</title>
        <authorList>
            <person name="Sipos G."/>
            <person name="Prasanna A.N."/>
            <person name="Walter M.C."/>
            <person name="O'Connor E."/>
            <person name="Balint B."/>
            <person name="Krizsan K."/>
            <person name="Kiss B."/>
            <person name="Hess J."/>
            <person name="Varga T."/>
            <person name="Slot J."/>
            <person name="Riley R."/>
            <person name="Boka B."/>
            <person name="Rigling D."/>
            <person name="Barry K."/>
            <person name="Lee J."/>
            <person name="Mihaltcheva S."/>
            <person name="LaButti K."/>
            <person name="Lipzen A."/>
            <person name="Waldron R."/>
            <person name="Moloney N.M."/>
            <person name="Sperisen C."/>
            <person name="Kredics L."/>
            <person name="Vagvoelgyi C."/>
            <person name="Patrignani A."/>
            <person name="Fitzpatrick D."/>
            <person name="Nagy I."/>
            <person name="Doyle S."/>
            <person name="Anderson J.B."/>
            <person name="Grigoriev I.V."/>
            <person name="Gueldener U."/>
            <person name="Muensterkoetter M."/>
            <person name="Nagy L.G."/>
        </authorList>
    </citation>
    <scope>NUCLEOTIDE SEQUENCE [LARGE SCALE GENOMIC DNA]</scope>
    <source>
        <strain evidence="2">28-4</strain>
    </source>
</reference>
<name>A0A2H3BVI4_9AGAR</name>
<sequence length="160" mass="18123">MSCSHTIVFAREFTLCITPSPGWGPDIEWYFTTLFLRVTANLSTREMKTLGKPRNPGTALGRTTTTTKYLDGNFLPTLRRLIGAYHFGFSSCVNDSRFSVSVDAKRCLLQPIEFISQPALFNFISPIQKQPFYTSLQLVVGETRSRVLPTYWDVPLAWST</sequence>
<evidence type="ECO:0000313" key="2">
    <source>
        <dbReference type="Proteomes" id="UP000218334"/>
    </source>
</evidence>